<organism evidence="1 2">
    <name type="scientific">Vigna unguiculata</name>
    <name type="common">Cowpea</name>
    <dbReference type="NCBI Taxonomy" id="3917"/>
    <lineage>
        <taxon>Eukaryota</taxon>
        <taxon>Viridiplantae</taxon>
        <taxon>Streptophyta</taxon>
        <taxon>Embryophyta</taxon>
        <taxon>Tracheophyta</taxon>
        <taxon>Spermatophyta</taxon>
        <taxon>Magnoliopsida</taxon>
        <taxon>eudicotyledons</taxon>
        <taxon>Gunneridae</taxon>
        <taxon>Pentapetalae</taxon>
        <taxon>rosids</taxon>
        <taxon>fabids</taxon>
        <taxon>Fabales</taxon>
        <taxon>Fabaceae</taxon>
        <taxon>Papilionoideae</taxon>
        <taxon>50 kb inversion clade</taxon>
        <taxon>NPAAA clade</taxon>
        <taxon>indigoferoid/millettioid clade</taxon>
        <taxon>Phaseoleae</taxon>
        <taxon>Vigna</taxon>
    </lineage>
</organism>
<evidence type="ECO:0000313" key="2">
    <source>
        <dbReference type="Proteomes" id="UP000501690"/>
    </source>
</evidence>
<dbReference type="EMBL" id="CP039353">
    <property type="protein sequence ID" value="QCE06368.1"/>
    <property type="molecule type" value="Genomic_DNA"/>
</dbReference>
<sequence length="81" mass="8768">MQGERARVVAVAELRQKTCTTQSRNPKSDPVSVCGGVHAVVAVATGNNSVRRGFGVDSVVCDSDGRNKEKVMKKFIYVWSV</sequence>
<protein>
    <submittedName>
        <fullName evidence="1">Uncharacterized protein</fullName>
    </submittedName>
</protein>
<evidence type="ECO:0000313" key="1">
    <source>
        <dbReference type="EMBL" id="QCE06368.1"/>
    </source>
</evidence>
<dbReference type="AlphaFoldDB" id="A0A4D6MZA0"/>
<dbReference type="Proteomes" id="UP000501690">
    <property type="component" value="Linkage Group LG9"/>
</dbReference>
<keyword evidence="2" id="KW-1185">Reference proteome</keyword>
<reference evidence="1 2" key="1">
    <citation type="submission" date="2019-04" db="EMBL/GenBank/DDBJ databases">
        <title>An improved genome assembly and genetic linkage map for asparagus bean, Vigna unguiculata ssp. sesquipedialis.</title>
        <authorList>
            <person name="Xia Q."/>
            <person name="Zhang R."/>
            <person name="Dong Y."/>
        </authorList>
    </citation>
    <scope>NUCLEOTIDE SEQUENCE [LARGE SCALE GENOMIC DNA]</scope>
    <source>
        <tissue evidence="1">Leaf</tissue>
    </source>
</reference>
<proteinExistence type="predicted"/>
<name>A0A4D6MZA0_VIGUN</name>
<gene>
    <name evidence="1" type="ORF">DEO72_LG9g1380</name>
</gene>
<accession>A0A4D6MZA0</accession>